<gene>
    <name evidence="2" type="ORF">RF819_06680</name>
</gene>
<evidence type="ECO:0000313" key="3">
    <source>
        <dbReference type="Proteomes" id="UP000190750"/>
    </source>
</evidence>
<evidence type="ECO:0000259" key="1">
    <source>
        <dbReference type="Pfam" id="PF07866"/>
    </source>
</evidence>
<dbReference type="InterPro" id="IPR023387">
    <property type="entry name" value="DUF1653-like_dom"/>
</dbReference>
<feature type="domain" description="DUF1653" evidence="1">
    <location>
        <begin position="18"/>
        <end position="76"/>
    </location>
</feature>
<organism evidence="2 3">
    <name type="scientific">Rhodoferax fermentans</name>
    <dbReference type="NCBI Taxonomy" id="28066"/>
    <lineage>
        <taxon>Bacteria</taxon>
        <taxon>Pseudomonadati</taxon>
        <taxon>Pseudomonadota</taxon>
        <taxon>Betaproteobacteria</taxon>
        <taxon>Burkholderiales</taxon>
        <taxon>Comamonadaceae</taxon>
        <taxon>Rhodoferax</taxon>
    </lineage>
</organism>
<comment type="caution">
    <text evidence="2">The sequence shown here is derived from an EMBL/GenBank/DDBJ whole genome shotgun (WGS) entry which is preliminary data.</text>
</comment>
<evidence type="ECO:0000313" key="2">
    <source>
        <dbReference type="EMBL" id="OOV08943.1"/>
    </source>
</evidence>
<name>A0A1T1AY85_RHOFE</name>
<dbReference type="EMBL" id="MTJN01000002">
    <property type="protein sequence ID" value="OOV08943.1"/>
    <property type="molecule type" value="Genomic_DNA"/>
</dbReference>
<accession>A0A1T1AY85</accession>
<dbReference type="OrthoDB" id="371169at2"/>
<dbReference type="Pfam" id="PF07866">
    <property type="entry name" value="DUF1653"/>
    <property type="match status" value="1"/>
</dbReference>
<dbReference type="Gene3D" id="2.30.30.320">
    <property type="entry name" value="DUF1653-like domain"/>
    <property type="match status" value="1"/>
</dbReference>
<protein>
    <recommendedName>
        <fullName evidence="1">DUF1653 domain-containing protein</fullName>
    </recommendedName>
</protein>
<sequence>MPPIPLNPDQCKPGVQLRHYKGGLYTVVGTCLIEATLELGVLYKPLQGDKQDTVWMRPLADMQEMVSTENGTVPRFVVIAEAE</sequence>
<reference evidence="2 3" key="1">
    <citation type="submission" date="2017-01" db="EMBL/GenBank/DDBJ databases">
        <title>Genome sequencing of Rhodoferax fermentans JCM 7819.</title>
        <authorList>
            <person name="Kim Y.J."/>
            <person name="Farh M.E.-A."/>
            <person name="Yang D.-C."/>
        </authorList>
    </citation>
    <scope>NUCLEOTIDE SEQUENCE [LARGE SCALE GENOMIC DNA]</scope>
    <source>
        <strain evidence="2 3">JCM 7819</strain>
    </source>
</reference>
<dbReference type="AlphaFoldDB" id="A0A1T1AY85"/>
<dbReference type="InterPro" id="IPR037135">
    <property type="entry name" value="DUF1653-like_dom_sf"/>
</dbReference>
<dbReference type="Proteomes" id="UP000190750">
    <property type="component" value="Unassembled WGS sequence"/>
</dbReference>
<keyword evidence="3" id="KW-1185">Reference proteome</keyword>
<proteinExistence type="predicted"/>